<feature type="domain" description="Prepilin type IV endopeptidase peptidase" evidence="11">
    <location>
        <begin position="119"/>
        <end position="237"/>
    </location>
</feature>
<evidence type="ECO:0000256" key="3">
    <source>
        <dbReference type="ARBA" id="ARBA00022475"/>
    </source>
</evidence>
<evidence type="ECO:0000256" key="4">
    <source>
        <dbReference type="ARBA" id="ARBA00022519"/>
    </source>
</evidence>
<protein>
    <recommendedName>
        <fullName evidence="9">Prepilin leader peptidase/N-methyltransferase</fullName>
        <ecNumber evidence="9">2.1.1.-</ecNumber>
        <ecNumber evidence="9">3.4.23.43</ecNumber>
    </recommendedName>
</protein>
<keyword evidence="6 10" id="KW-1133">Transmembrane helix</keyword>
<feature type="transmembrane region" description="Helical" evidence="10">
    <location>
        <begin position="217"/>
        <end position="245"/>
    </location>
</feature>
<evidence type="ECO:0000259" key="12">
    <source>
        <dbReference type="Pfam" id="PF06750"/>
    </source>
</evidence>
<keyword evidence="9" id="KW-0489">Methyltransferase</keyword>
<dbReference type="Proteomes" id="UP001604335">
    <property type="component" value="Unassembled WGS sequence"/>
</dbReference>
<dbReference type="Pfam" id="PF06750">
    <property type="entry name" value="A24_N_bact"/>
    <property type="match status" value="1"/>
</dbReference>
<evidence type="ECO:0000256" key="2">
    <source>
        <dbReference type="ARBA" id="ARBA00005801"/>
    </source>
</evidence>
<evidence type="ECO:0000256" key="10">
    <source>
        <dbReference type="SAM" id="Phobius"/>
    </source>
</evidence>
<comment type="similarity">
    <text evidence="2 8">Belongs to the peptidase A24 family.</text>
</comment>
<proteinExistence type="inferred from homology"/>
<keyword evidence="5 9" id="KW-0812">Transmembrane</keyword>
<organism evidence="13 14">
    <name type="scientific">Limnothrix redekei LRLZ20PSL1</name>
    <dbReference type="NCBI Taxonomy" id="3112953"/>
    <lineage>
        <taxon>Bacteria</taxon>
        <taxon>Bacillati</taxon>
        <taxon>Cyanobacteriota</taxon>
        <taxon>Cyanophyceae</taxon>
        <taxon>Pseudanabaenales</taxon>
        <taxon>Pseudanabaenaceae</taxon>
        <taxon>Limnothrix</taxon>
    </lineage>
</organism>
<dbReference type="PRINTS" id="PR00864">
    <property type="entry name" value="PREPILNPTASE"/>
</dbReference>
<feature type="transmembrane region" description="Helical" evidence="10">
    <location>
        <begin position="142"/>
        <end position="160"/>
    </location>
</feature>
<keyword evidence="9" id="KW-0808">Transferase</keyword>
<dbReference type="EC" id="3.4.23.43" evidence="9"/>
<accession>A0ABW7CEQ1</accession>
<keyword evidence="9" id="KW-0378">Hydrolase</keyword>
<comment type="subcellular location">
    <subcellularLocation>
        <location evidence="1">Cell inner membrane</location>
        <topology evidence="1">Multi-pass membrane protein</topology>
    </subcellularLocation>
    <subcellularLocation>
        <location evidence="9">Cell membrane</location>
        <topology evidence="9">Multi-pass membrane protein</topology>
    </subcellularLocation>
</comment>
<evidence type="ECO:0000313" key="14">
    <source>
        <dbReference type="Proteomes" id="UP001604335"/>
    </source>
</evidence>
<dbReference type="EC" id="2.1.1.-" evidence="9"/>
<evidence type="ECO:0000256" key="8">
    <source>
        <dbReference type="RuleBase" id="RU003793"/>
    </source>
</evidence>
<keyword evidence="4" id="KW-0997">Cell inner membrane</keyword>
<evidence type="ECO:0000259" key="11">
    <source>
        <dbReference type="Pfam" id="PF01478"/>
    </source>
</evidence>
<gene>
    <name evidence="13" type="ORF">VPK24_17945</name>
</gene>
<dbReference type="InterPro" id="IPR014032">
    <property type="entry name" value="Peptidase_A24A_bac"/>
</dbReference>
<dbReference type="InterPro" id="IPR000045">
    <property type="entry name" value="Prepilin_IV_endopep_pep"/>
</dbReference>
<feature type="domain" description="Prepilin peptidase A24 N-terminal" evidence="12">
    <location>
        <begin position="16"/>
        <end position="97"/>
    </location>
</feature>
<dbReference type="PANTHER" id="PTHR30487">
    <property type="entry name" value="TYPE 4 PREPILIN-LIKE PROTEINS LEADER PEPTIDE-PROCESSING ENZYME"/>
    <property type="match status" value="1"/>
</dbReference>
<evidence type="ECO:0000256" key="9">
    <source>
        <dbReference type="RuleBase" id="RU003794"/>
    </source>
</evidence>
<feature type="transmembrane region" description="Helical" evidence="10">
    <location>
        <begin position="172"/>
        <end position="197"/>
    </location>
</feature>
<feature type="transmembrane region" description="Helical" evidence="10">
    <location>
        <begin position="110"/>
        <end position="130"/>
    </location>
</feature>
<name>A0ABW7CEQ1_9CYAN</name>
<keyword evidence="3" id="KW-1003">Cell membrane</keyword>
<keyword evidence="9" id="KW-0645">Protease</keyword>
<dbReference type="PANTHER" id="PTHR30487:SF0">
    <property type="entry name" value="PREPILIN LEADER PEPTIDASE_N-METHYLTRANSFERASE-RELATED"/>
    <property type="match status" value="1"/>
</dbReference>
<keyword evidence="9" id="KW-0511">Multifunctional enzyme</keyword>
<dbReference type="InterPro" id="IPR010627">
    <property type="entry name" value="Prepilin_pept_A24_N"/>
</dbReference>
<dbReference type="EMBL" id="JAZAQF010000094">
    <property type="protein sequence ID" value="MFG3819531.1"/>
    <property type="molecule type" value="Genomic_DNA"/>
</dbReference>
<feature type="transmembrane region" description="Helical" evidence="10">
    <location>
        <begin position="7"/>
        <end position="31"/>
    </location>
</feature>
<comment type="function">
    <text evidence="9">Plays an essential role in type IV pili and type II pseudopili formation by proteolytically removing the leader sequence from substrate proteins and subsequently monomethylating the alpha-amino group of the newly exposed N-terminal phenylalanine.</text>
</comment>
<evidence type="ECO:0000256" key="1">
    <source>
        <dbReference type="ARBA" id="ARBA00004429"/>
    </source>
</evidence>
<keyword evidence="7 10" id="KW-0472">Membrane</keyword>
<evidence type="ECO:0000256" key="5">
    <source>
        <dbReference type="ARBA" id="ARBA00022692"/>
    </source>
</evidence>
<feature type="transmembrane region" description="Helical" evidence="10">
    <location>
        <begin position="257"/>
        <end position="279"/>
    </location>
</feature>
<evidence type="ECO:0000256" key="7">
    <source>
        <dbReference type="ARBA" id="ARBA00023136"/>
    </source>
</evidence>
<dbReference type="RefSeq" id="WP_393015488.1">
    <property type="nucleotide sequence ID" value="NZ_JAZAQF010000094.1"/>
</dbReference>
<comment type="caution">
    <text evidence="13">The sequence shown here is derived from an EMBL/GenBank/DDBJ whole genome shotgun (WGS) entry which is preliminary data.</text>
</comment>
<sequence length="282" mass="30018">MFTPEQLALAVVAIALGVSVGSFLNVVVYRLPAGLSLLHPPSRCPKCLHRLAPHDNVPVLGWLWLRGRCRYCAAPIAPRYPLVEATTGLLFATIALRISAAEPELVFSPWGLSMILGGWIFVSWLLALALIDWDTLTLPNSLTQSGLLLGLGFRTAFGAIDAGQGSGAAAGLLDALLAMALGLWLFQAIATLGSLIWGRTAMGAGDVKLAAMLGVWLGWKLLLLASFLACAIGAVAGLGAIGLGWLRRDRVLPFGPFLALGSLIAMLWGPEIITAYWQFWVH</sequence>
<reference evidence="14" key="1">
    <citation type="journal article" date="2024" name="Algal Res.">
        <title>Biochemical, toxicological and genomic investigation of a high-biomass producing Limnothrix strain isolated from Italian shallow drinking water reservoir.</title>
        <authorList>
            <person name="Simonazzi M."/>
            <person name="Shishido T.K."/>
            <person name="Delbaje E."/>
            <person name="Wahlsten M."/>
            <person name="Fewer D.P."/>
            <person name="Sivonen K."/>
            <person name="Pezzolesi L."/>
            <person name="Pistocchi R."/>
        </authorList>
    </citation>
    <scope>NUCLEOTIDE SEQUENCE [LARGE SCALE GENOMIC DNA]</scope>
    <source>
        <strain evidence="14">LRLZ20PSL1</strain>
    </source>
</reference>
<dbReference type="InterPro" id="IPR050882">
    <property type="entry name" value="Prepilin_peptidase/N-MTase"/>
</dbReference>
<dbReference type="Gene3D" id="1.20.120.1220">
    <property type="match status" value="1"/>
</dbReference>
<evidence type="ECO:0000256" key="6">
    <source>
        <dbReference type="ARBA" id="ARBA00022989"/>
    </source>
</evidence>
<dbReference type="Pfam" id="PF01478">
    <property type="entry name" value="Peptidase_A24"/>
    <property type="match status" value="1"/>
</dbReference>
<keyword evidence="14" id="KW-1185">Reference proteome</keyword>
<evidence type="ECO:0000313" key="13">
    <source>
        <dbReference type="EMBL" id="MFG3819531.1"/>
    </source>
</evidence>
<comment type="catalytic activity">
    <reaction evidence="9">
        <text>Typically cleaves a -Gly-|-Phe- bond to release an N-terminal, basic peptide of 5-8 residues from type IV prepilin, and then N-methylates the new N-terminal amino group, the methyl donor being S-adenosyl-L-methionine.</text>
        <dbReference type="EC" id="3.4.23.43"/>
    </reaction>
</comment>